<proteinExistence type="predicted"/>
<dbReference type="AlphaFoldDB" id="I5C1V2"/>
<organism evidence="2 3">
    <name type="scientific">Nitritalea halalkaliphila LW7</name>
    <dbReference type="NCBI Taxonomy" id="1189621"/>
    <lineage>
        <taxon>Bacteria</taxon>
        <taxon>Pseudomonadati</taxon>
        <taxon>Bacteroidota</taxon>
        <taxon>Cytophagia</taxon>
        <taxon>Cytophagales</taxon>
        <taxon>Cyclobacteriaceae</taxon>
        <taxon>Nitritalea</taxon>
    </lineage>
</organism>
<feature type="domain" description="Xaa-Pro dipeptidyl-peptidase-like" evidence="1">
    <location>
        <begin position="7"/>
        <end position="122"/>
    </location>
</feature>
<dbReference type="EMBL" id="AJYA01000026">
    <property type="protein sequence ID" value="EIM75804.1"/>
    <property type="molecule type" value="Genomic_DNA"/>
</dbReference>
<dbReference type="PATRIC" id="fig|1189621.3.peg.2539"/>
<keyword evidence="3" id="KW-1185">Reference proteome</keyword>
<dbReference type="STRING" id="1189621.A3SI_12184"/>
<gene>
    <name evidence="2" type="ORF">A3SI_12184</name>
</gene>
<dbReference type="Proteomes" id="UP000005551">
    <property type="component" value="Unassembled WGS sequence"/>
</dbReference>
<protein>
    <submittedName>
        <fullName evidence="2">Hydrolase</fullName>
    </submittedName>
</protein>
<evidence type="ECO:0000259" key="1">
    <source>
        <dbReference type="Pfam" id="PF02129"/>
    </source>
</evidence>
<sequence length="163" mass="18506">MKTSLGPSETMMKEGYIFAYQDVRGRWMSEGTYDNMRPTRPDRSSNEVIDESTDTYDTIEFLLEALGEESNGRFGQWGISYPGFYSAASLPYAHPALKAVSPQAPIGDFYFDDFHHNGAYFLSYWVATAVFGYQHEGPTDKPGIKWSILARGMPTSFLWTWAH</sequence>
<dbReference type="InterPro" id="IPR029058">
    <property type="entry name" value="AB_hydrolase_fold"/>
</dbReference>
<comment type="caution">
    <text evidence="2">The sequence shown here is derived from an EMBL/GenBank/DDBJ whole genome shotgun (WGS) entry which is preliminary data.</text>
</comment>
<dbReference type="SUPFAM" id="SSF53474">
    <property type="entry name" value="alpha/beta-Hydrolases"/>
    <property type="match status" value="1"/>
</dbReference>
<dbReference type="GO" id="GO:0016787">
    <property type="term" value="F:hydrolase activity"/>
    <property type="evidence" value="ECO:0007669"/>
    <property type="project" value="UniProtKB-KW"/>
</dbReference>
<evidence type="ECO:0000313" key="2">
    <source>
        <dbReference type="EMBL" id="EIM75804.1"/>
    </source>
</evidence>
<keyword evidence="2" id="KW-0378">Hydrolase</keyword>
<accession>I5C1V2</accession>
<dbReference type="InterPro" id="IPR000383">
    <property type="entry name" value="Xaa-Pro-like_dom"/>
</dbReference>
<reference evidence="2 3" key="1">
    <citation type="submission" date="2012-05" db="EMBL/GenBank/DDBJ databases">
        <title>Genome sequence of Nitritalea halalkaliphila LW7.</title>
        <authorList>
            <person name="Jangir P.K."/>
            <person name="Singh A."/>
            <person name="Shivaji S."/>
            <person name="Sharma R."/>
        </authorList>
    </citation>
    <scope>NUCLEOTIDE SEQUENCE [LARGE SCALE GENOMIC DNA]</scope>
    <source>
        <strain evidence="2 3">LW7</strain>
    </source>
</reference>
<dbReference type="Gene3D" id="3.40.50.1820">
    <property type="entry name" value="alpha/beta hydrolase"/>
    <property type="match status" value="1"/>
</dbReference>
<name>I5C1V2_9BACT</name>
<dbReference type="Pfam" id="PF02129">
    <property type="entry name" value="Peptidase_S15"/>
    <property type="match status" value="1"/>
</dbReference>
<evidence type="ECO:0000313" key="3">
    <source>
        <dbReference type="Proteomes" id="UP000005551"/>
    </source>
</evidence>